<reference evidence="2" key="1">
    <citation type="submission" date="2013-02" db="EMBL/GenBank/DDBJ databases">
        <authorList>
            <person name="Hughes D."/>
        </authorList>
    </citation>
    <scope>NUCLEOTIDE SEQUENCE</scope>
    <source>
        <strain>Durham</strain>
        <strain evidence="2">NC isolate 2 -- Noor lab</strain>
    </source>
</reference>
<evidence type="ECO:0000313" key="1">
    <source>
        <dbReference type="EnsemblMetazoa" id="MESCA004728-PA"/>
    </source>
</evidence>
<accession>T1GMF4</accession>
<sequence>MPSFQILMKISKDLWFGLD</sequence>
<evidence type="ECO:0000313" key="2">
    <source>
        <dbReference type="Proteomes" id="UP000015102"/>
    </source>
</evidence>
<dbReference type="HOGENOM" id="CLU_3430071_0_0_1"/>
<proteinExistence type="predicted"/>
<keyword evidence="2" id="KW-1185">Reference proteome</keyword>
<protein>
    <submittedName>
        <fullName evidence="1">Uncharacterized protein</fullName>
    </submittedName>
</protein>
<organism evidence="1 2">
    <name type="scientific">Megaselia scalaris</name>
    <name type="common">Humpbacked fly</name>
    <name type="synonym">Phora scalaris</name>
    <dbReference type="NCBI Taxonomy" id="36166"/>
    <lineage>
        <taxon>Eukaryota</taxon>
        <taxon>Metazoa</taxon>
        <taxon>Ecdysozoa</taxon>
        <taxon>Arthropoda</taxon>
        <taxon>Hexapoda</taxon>
        <taxon>Insecta</taxon>
        <taxon>Pterygota</taxon>
        <taxon>Neoptera</taxon>
        <taxon>Endopterygota</taxon>
        <taxon>Diptera</taxon>
        <taxon>Brachycera</taxon>
        <taxon>Muscomorpha</taxon>
        <taxon>Platypezoidea</taxon>
        <taxon>Phoridae</taxon>
        <taxon>Megaseliini</taxon>
        <taxon>Megaselia</taxon>
    </lineage>
</organism>
<name>T1GMF4_MEGSC</name>
<dbReference type="EnsemblMetazoa" id="MESCA004728-RA">
    <property type="protein sequence ID" value="MESCA004728-PA"/>
    <property type="gene ID" value="MESCA004728"/>
</dbReference>
<reference evidence="1" key="2">
    <citation type="submission" date="2015-06" db="UniProtKB">
        <authorList>
            <consortium name="EnsemblMetazoa"/>
        </authorList>
    </citation>
    <scope>IDENTIFICATION</scope>
</reference>
<dbReference type="AlphaFoldDB" id="T1GMF4"/>
<dbReference type="EMBL" id="CAQQ02190848">
    <property type="status" value="NOT_ANNOTATED_CDS"/>
    <property type="molecule type" value="Genomic_DNA"/>
</dbReference>
<dbReference type="Proteomes" id="UP000015102">
    <property type="component" value="Unassembled WGS sequence"/>
</dbReference>